<dbReference type="GO" id="GO:0008483">
    <property type="term" value="F:transaminase activity"/>
    <property type="evidence" value="ECO:0007669"/>
    <property type="project" value="UniProtKB-KW"/>
</dbReference>
<evidence type="ECO:0000256" key="3">
    <source>
        <dbReference type="RuleBase" id="RU000481"/>
    </source>
</evidence>
<evidence type="ECO:0000256" key="2">
    <source>
        <dbReference type="ARBA" id="ARBA00022898"/>
    </source>
</evidence>
<dbReference type="CDD" id="cd00609">
    <property type="entry name" value="AAT_like"/>
    <property type="match status" value="1"/>
</dbReference>
<name>A0A1G9IET6_9BACT</name>
<dbReference type="OrthoDB" id="9813612at2"/>
<dbReference type="Proteomes" id="UP000198901">
    <property type="component" value="Unassembled WGS sequence"/>
</dbReference>
<dbReference type="PROSITE" id="PS00105">
    <property type="entry name" value="AA_TRANSFER_CLASS_1"/>
    <property type="match status" value="1"/>
</dbReference>
<accession>A0A1G9IET6</accession>
<evidence type="ECO:0000259" key="4">
    <source>
        <dbReference type="Pfam" id="PF00155"/>
    </source>
</evidence>
<dbReference type="RefSeq" id="WP_093197156.1">
    <property type="nucleotide sequence ID" value="NZ_FNGS01000001.1"/>
</dbReference>
<comment type="cofactor">
    <cofactor evidence="1 3">
        <name>pyridoxal 5'-phosphate</name>
        <dbReference type="ChEBI" id="CHEBI:597326"/>
    </cofactor>
</comment>
<evidence type="ECO:0000256" key="1">
    <source>
        <dbReference type="ARBA" id="ARBA00001933"/>
    </source>
</evidence>
<gene>
    <name evidence="5" type="ORF">SAMN04488090_0452</name>
</gene>
<dbReference type="SUPFAM" id="SSF53383">
    <property type="entry name" value="PLP-dependent transferases"/>
    <property type="match status" value="1"/>
</dbReference>
<dbReference type="GO" id="GO:0030170">
    <property type="term" value="F:pyridoxal phosphate binding"/>
    <property type="evidence" value="ECO:0007669"/>
    <property type="project" value="InterPro"/>
</dbReference>
<dbReference type="EC" id="2.6.1.-" evidence="3"/>
<dbReference type="Gene3D" id="3.40.640.10">
    <property type="entry name" value="Type I PLP-dependent aspartate aminotransferase-like (Major domain)"/>
    <property type="match status" value="1"/>
</dbReference>
<evidence type="ECO:0000313" key="6">
    <source>
        <dbReference type="Proteomes" id="UP000198901"/>
    </source>
</evidence>
<keyword evidence="3" id="KW-0808">Transferase</keyword>
<dbReference type="Pfam" id="PF00155">
    <property type="entry name" value="Aminotran_1_2"/>
    <property type="match status" value="1"/>
</dbReference>
<protein>
    <recommendedName>
        <fullName evidence="3">Aminotransferase</fullName>
        <ecNumber evidence="3">2.6.1.-</ecNumber>
    </recommendedName>
</protein>
<dbReference type="InterPro" id="IPR004838">
    <property type="entry name" value="NHTrfase_class1_PyrdxlP-BS"/>
</dbReference>
<feature type="domain" description="Aminotransferase class I/classII large" evidence="4">
    <location>
        <begin position="44"/>
        <end position="328"/>
    </location>
</feature>
<dbReference type="AlphaFoldDB" id="A0A1G9IET6"/>
<keyword evidence="6" id="KW-1185">Reference proteome</keyword>
<dbReference type="STRING" id="563176.SAMN04488090_0452"/>
<sequence>MLHGHGDDGYRYPQPIRADFSTNVWYGGEPEGLKEHLFANWARVNRYPEVTAERLADQIAAQKGLRAGQVLVHNGTAESIYLLAQAFAGVVTTIVYPSFSEYEDACRLHGHTLRFVAWEYLDRLEAGSTLLFICHPNNPTGQTFPSLVSLLSRFPETIFVVDEAFIDFTDQVSSLIPLIGRYPNLLILRSLTKTYAIPGLRLGYVAGSEAVLDRVRAVRPPWTVNALALETGYYLLDKPAPFELTSYLRERDDFRQQLQRISSLVVHPTDTHFFLCETTKATAADLKSWLVERHGLLIRDAGNFRGLSPRHFRLATLDPTRNQWLLNALTEWELS</sequence>
<organism evidence="5 6">
    <name type="scientific">Siphonobacter aquaeclarae</name>
    <dbReference type="NCBI Taxonomy" id="563176"/>
    <lineage>
        <taxon>Bacteria</taxon>
        <taxon>Pseudomonadati</taxon>
        <taxon>Bacteroidota</taxon>
        <taxon>Cytophagia</taxon>
        <taxon>Cytophagales</taxon>
        <taxon>Cytophagaceae</taxon>
        <taxon>Siphonobacter</taxon>
    </lineage>
</organism>
<proteinExistence type="inferred from homology"/>
<dbReference type="InterPro" id="IPR015421">
    <property type="entry name" value="PyrdxlP-dep_Trfase_major"/>
</dbReference>
<keyword evidence="2" id="KW-0663">Pyridoxal phosphate</keyword>
<dbReference type="InterPro" id="IPR015422">
    <property type="entry name" value="PyrdxlP-dep_Trfase_small"/>
</dbReference>
<dbReference type="InterPro" id="IPR004839">
    <property type="entry name" value="Aminotransferase_I/II_large"/>
</dbReference>
<dbReference type="EMBL" id="FNGS01000001">
    <property type="protein sequence ID" value="SDL23729.1"/>
    <property type="molecule type" value="Genomic_DNA"/>
</dbReference>
<reference evidence="5 6" key="1">
    <citation type="submission" date="2016-10" db="EMBL/GenBank/DDBJ databases">
        <authorList>
            <person name="de Groot N.N."/>
        </authorList>
    </citation>
    <scope>NUCLEOTIDE SEQUENCE [LARGE SCALE GENOMIC DNA]</scope>
    <source>
        <strain evidence="5 6">DSM 21668</strain>
    </source>
</reference>
<dbReference type="InterPro" id="IPR015424">
    <property type="entry name" value="PyrdxlP-dep_Trfase"/>
</dbReference>
<dbReference type="PANTHER" id="PTHR42885">
    <property type="entry name" value="HISTIDINOL-PHOSPHATE AMINOTRANSFERASE-RELATED"/>
    <property type="match status" value="1"/>
</dbReference>
<dbReference type="PANTHER" id="PTHR42885:SF1">
    <property type="entry name" value="THREONINE-PHOSPHATE DECARBOXYLASE"/>
    <property type="match status" value="1"/>
</dbReference>
<evidence type="ECO:0000313" key="5">
    <source>
        <dbReference type="EMBL" id="SDL23729.1"/>
    </source>
</evidence>
<keyword evidence="3" id="KW-0032">Aminotransferase</keyword>
<dbReference type="Gene3D" id="3.90.1150.10">
    <property type="entry name" value="Aspartate Aminotransferase, domain 1"/>
    <property type="match status" value="1"/>
</dbReference>
<comment type="similarity">
    <text evidence="3">Belongs to the class-I pyridoxal-phosphate-dependent aminotransferase family.</text>
</comment>